<dbReference type="GO" id="GO:0016020">
    <property type="term" value="C:membrane"/>
    <property type="evidence" value="ECO:0007669"/>
    <property type="project" value="UniProtKB-SubCell"/>
</dbReference>
<dbReference type="GO" id="GO:0004672">
    <property type="term" value="F:protein kinase activity"/>
    <property type="evidence" value="ECO:0007669"/>
    <property type="project" value="InterPro"/>
</dbReference>
<comment type="subcellular location">
    <subcellularLocation>
        <location evidence="1">Membrane</location>
        <topology evidence="1">Single-pass membrane protein</topology>
    </subcellularLocation>
</comment>
<gene>
    <name evidence="7" type="ORF">MtrunA17_Chr7g0247591</name>
</gene>
<dbReference type="InterPro" id="IPR008271">
    <property type="entry name" value="Ser/Thr_kinase_AS"/>
</dbReference>
<dbReference type="PROSITE" id="PS50011">
    <property type="entry name" value="PROTEIN_KINASE_DOM"/>
    <property type="match status" value="1"/>
</dbReference>
<dbReference type="Gramene" id="rna41482">
    <property type="protein sequence ID" value="RHN46943.1"/>
    <property type="gene ID" value="gene41482"/>
</dbReference>
<dbReference type="PANTHER" id="PTHR47974:SF3">
    <property type="entry name" value="RECEPTOR-LIKE SERINE_THREONINE-PROTEIN KINASE"/>
    <property type="match status" value="1"/>
</dbReference>
<dbReference type="InterPro" id="IPR000719">
    <property type="entry name" value="Prot_kinase_dom"/>
</dbReference>
<keyword evidence="4" id="KW-1133">Transmembrane helix</keyword>
<keyword evidence="3" id="KW-0732">Signal</keyword>
<dbReference type="EMBL" id="PSQE01000007">
    <property type="protein sequence ID" value="RHN46943.1"/>
    <property type="molecule type" value="Genomic_DNA"/>
</dbReference>
<evidence type="ECO:0000256" key="5">
    <source>
        <dbReference type="ARBA" id="ARBA00023136"/>
    </source>
</evidence>
<evidence type="ECO:0000259" key="6">
    <source>
        <dbReference type="PROSITE" id="PS50011"/>
    </source>
</evidence>
<evidence type="ECO:0000256" key="4">
    <source>
        <dbReference type="ARBA" id="ARBA00022989"/>
    </source>
</evidence>
<evidence type="ECO:0000313" key="7">
    <source>
        <dbReference type="EMBL" id="RHN46943.1"/>
    </source>
</evidence>
<comment type="caution">
    <text evidence="7">The sequence shown here is derived from an EMBL/GenBank/DDBJ whole genome shotgun (WGS) entry which is preliminary data.</text>
</comment>
<dbReference type="PANTHER" id="PTHR47974">
    <property type="entry name" value="OS07G0415500 PROTEIN"/>
    <property type="match status" value="1"/>
</dbReference>
<keyword evidence="7" id="KW-0808">Transferase</keyword>
<evidence type="ECO:0000256" key="2">
    <source>
        <dbReference type="ARBA" id="ARBA00022692"/>
    </source>
</evidence>
<proteinExistence type="predicted"/>
<sequence>MNLIELWGYCAEGIHRMFVYEFMYNGSLAQHLRSYTLDWRKRFGMALGTAKGLAYIYEECLEWILHCDVKPQNILLDSNYQSKVSNFGLSKLRNRKDSKLSSFSKIQETRGYMAPEWILNHSITYSLCL</sequence>
<evidence type="ECO:0000256" key="3">
    <source>
        <dbReference type="ARBA" id="ARBA00022729"/>
    </source>
</evidence>
<dbReference type="PROSITE" id="PS00108">
    <property type="entry name" value="PROTEIN_KINASE_ST"/>
    <property type="match status" value="1"/>
</dbReference>
<organism evidence="7 8">
    <name type="scientific">Medicago truncatula</name>
    <name type="common">Barrel medic</name>
    <name type="synonym">Medicago tribuloides</name>
    <dbReference type="NCBI Taxonomy" id="3880"/>
    <lineage>
        <taxon>Eukaryota</taxon>
        <taxon>Viridiplantae</taxon>
        <taxon>Streptophyta</taxon>
        <taxon>Embryophyta</taxon>
        <taxon>Tracheophyta</taxon>
        <taxon>Spermatophyta</taxon>
        <taxon>Magnoliopsida</taxon>
        <taxon>eudicotyledons</taxon>
        <taxon>Gunneridae</taxon>
        <taxon>Pentapetalae</taxon>
        <taxon>rosids</taxon>
        <taxon>fabids</taxon>
        <taxon>Fabales</taxon>
        <taxon>Fabaceae</taxon>
        <taxon>Papilionoideae</taxon>
        <taxon>50 kb inversion clade</taxon>
        <taxon>NPAAA clade</taxon>
        <taxon>Hologalegina</taxon>
        <taxon>IRL clade</taxon>
        <taxon>Trifolieae</taxon>
        <taxon>Medicago</taxon>
    </lineage>
</organism>
<keyword evidence="5" id="KW-0472">Membrane</keyword>
<keyword evidence="2" id="KW-0812">Transmembrane</keyword>
<dbReference type="GO" id="GO:0005524">
    <property type="term" value="F:ATP binding"/>
    <property type="evidence" value="ECO:0007669"/>
    <property type="project" value="InterPro"/>
</dbReference>
<dbReference type="InterPro" id="IPR011009">
    <property type="entry name" value="Kinase-like_dom_sf"/>
</dbReference>
<dbReference type="Gene3D" id="1.10.510.10">
    <property type="entry name" value="Transferase(Phosphotransferase) domain 1"/>
    <property type="match status" value="1"/>
</dbReference>
<accession>A0A396H2K7</accession>
<evidence type="ECO:0000256" key="1">
    <source>
        <dbReference type="ARBA" id="ARBA00004167"/>
    </source>
</evidence>
<dbReference type="SUPFAM" id="SSF56112">
    <property type="entry name" value="Protein kinase-like (PK-like)"/>
    <property type="match status" value="1"/>
</dbReference>
<protein>
    <recommendedName>
        <fullName evidence="6">Protein kinase domain-containing protein</fullName>
    </recommendedName>
</protein>
<reference evidence="8" key="1">
    <citation type="journal article" date="2018" name="Nat. Plants">
        <title>Whole-genome landscape of Medicago truncatula symbiotic genes.</title>
        <authorList>
            <person name="Pecrix Y."/>
            <person name="Staton S.E."/>
            <person name="Sallet E."/>
            <person name="Lelandais-Briere C."/>
            <person name="Moreau S."/>
            <person name="Carrere S."/>
            <person name="Blein T."/>
            <person name="Jardinaud M.F."/>
            <person name="Latrasse D."/>
            <person name="Zouine M."/>
            <person name="Zahm M."/>
            <person name="Kreplak J."/>
            <person name="Mayjonade B."/>
            <person name="Satge C."/>
            <person name="Perez M."/>
            <person name="Cauet S."/>
            <person name="Marande W."/>
            <person name="Chantry-Darmon C."/>
            <person name="Lopez-Roques C."/>
            <person name="Bouchez O."/>
            <person name="Berard A."/>
            <person name="Debelle F."/>
            <person name="Munos S."/>
            <person name="Bendahmane A."/>
            <person name="Berges H."/>
            <person name="Niebel A."/>
            <person name="Buitink J."/>
            <person name="Frugier F."/>
            <person name="Benhamed M."/>
            <person name="Crespi M."/>
            <person name="Gouzy J."/>
            <person name="Gamas P."/>
        </authorList>
    </citation>
    <scope>NUCLEOTIDE SEQUENCE [LARGE SCALE GENOMIC DNA]</scope>
    <source>
        <strain evidence="8">cv. Jemalong A17</strain>
    </source>
</reference>
<dbReference type="AlphaFoldDB" id="A0A396H2K7"/>
<feature type="domain" description="Protein kinase" evidence="6">
    <location>
        <begin position="1"/>
        <end position="129"/>
    </location>
</feature>
<dbReference type="Pfam" id="PF00069">
    <property type="entry name" value="Pkinase"/>
    <property type="match status" value="1"/>
</dbReference>
<dbReference type="Proteomes" id="UP000265566">
    <property type="component" value="Chromosome 7"/>
</dbReference>
<name>A0A396H2K7_MEDTR</name>
<evidence type="ECO:0000313" key="8">
    <source>
        <dbReference type="Proteomes" id="UP000265566"/>
    </source>
</evidence>